<name>A0A2H3D0X9_ARMGA</name>
<sequence length="500" mass="56752">MSVPQFFLALANHNNNQLYFSSSKTLSLAPNVTVEELRERVQQIHDISCYYCWTTRVTTAWKCTHSFPVGAELLDARPAGAVKLSGEDTLALHFPVREDDDIPGAIELIFDIEKLDPVTVYPGLAAGRVRAKKPPKIIHEHTRKDLGNGVYTNPGSSKLHLPPDECADFRQLFSTQDRLYVDKTSTTLAIEEHAFVGIVRRPPGCGKSTWLSTLAYLNDIHHAGDPRLVPFSDNIPLPEANQHHIFRLDLAEFVPFARTEDDYIPQDSSSDVYSRAYMYAARVLKDFVCEELLRFLDKYQEEVLISDRKIRRCLTYFSAGTCFKAALEEILLSPHPLYMLVDNYTAPFLHKHLDEDTKSQLDVCLYNEFFGAVEYSIHNGRLDRVFIVGEPVPRKYRFNCGLWNLERDCTGAAAVQEAFGFTAAQIISMSEALGIEKGKVIEALGREGIRAETFMREYEEEYIGCVKHRVFECDEDDPPAAVYPMRPVLDVLRRLEAESN</sequence>
<protein>
    <recommendedName>
        <fullName evidence="1">AAA-ATPase-like domain-containing protein</fullName>
    </recommendedName>
</protein>
<evidence type="ECO:0000259" key="1">
    <source>
        <dbReference type="Pfam" id="PF09820"/>
    </source>
</evidence>
<evidence type="ECO:0000313" key="3">
    <source>
        <dbReference type="Proteomes" id="UP000217790"/>
    </source>
</evidence>
<accession>A0A2H3D0X9</accession>
<dbReference type="OMA" id="HRVFECD"/>
<proteinExistence type="predicted"/>
<organism evidence="2 3">
    <name type="scientific">Armillaria gallica</name>
    <name type="common">Bulbous honey fungus</name>
    <name type="synonym">Armillaria bulbosa</name>
    <dbReference type="NCBI Taxonomy" id="47427"/>
    <lineage>
        <taxon>Eukaryota</taxon>
        <taxon>Fungi</taxon>
        <taxon>Dikarya</taxon>
        <taxon>Basidiomycota</taxon>
        <taxon>Agaricomycotina</taxon>
        <taxon>Agaricomycetes</taxon>
        <taxon>Agaricomycetidae</taxon>
        <taxon>Agaricales</taxon>
        <taxon>Marasmiineae</taxon>
        <taxon>Physalacriaceae</taxon>
        <taxon>Armillaria</taxon>
    </lineage>
</organism>
<dbReference type="Pfam" id="PF09820">
    <property type="entry name" value="AAA-ATPase_like"/>
    <property type="match status" value="1"/>
</dbReference>
<dbReference type="InParanoid" id="A0A2H3D0X9"/>
<dbReference type="EMBL" id="KZ293670">
    <property type="protein sequence ID" value="PBK88949.1"/>
    <property type="molecule type" value="Genomic_DNA"/>
</dbReference>
<dbReference type="OrthoDB" id="2870010at2759"/>
<dbReference type="Proteomes" id="UP000217790">
    <property type="component" value="Unassembled WGS sequence"/>
</dbReference>
<reference evidence="3" key="1">
    <citation type="journal article" date="2017" name="Nat. Ecol. Evol.">
        <title>Genome expansion and lineage-specific genetic innovations in the forest pathogenic fungi Armillaria.</title>
        <authorList>
            <person name="Sipos G."/>
            <person name="Prasanna A.N."/>
            <person name="Walter M.C."/>
            <person name="O'Connor E."/>
            <person name="Balint B."/>
            <person name="Krizsan K."/>
            <person name="Kiss B."/>
            <person name="Hess J."/>
            <person name="Varga T."/>
            <person name="Slot J."/>
            <person name="Riley R."/>
            <person name="Boka B."/>
            <person name="Rigling D."/>
            <person name="Barry K."/>
            <person name="Lee J."/>
            <person name="Mihaltcheva S."/>
            <person name="LaButti K."/>
            <person name="Lipzen A."/>
            <person name="Waldron R."/>
            <person name="Moloney N.M."/>
            <person name="Sperisen C."/>
            <person name="Kredics L."/>
            <person name="Vagvoelgyi C."/>
            <person name="Patrignani A."/>
            <person name="Fitzpatrick D."/>
            <person name="Nagy I."/>
            <person name="Doyle S."/>
            <person name="Anderson J.B."/>
            <person name="Grigoriev I.V."/>
            <person name="Gueldener U."/>
            <person name="Muensterkoetter M."/>
            <person name="Nagy L.G."/>
        </authorList>
    </citation>
    <scope>NUCLEOTIDE SEQUENCE [LARGE SCALE GENOMIC DNA]</scope>
    <source>
        <strain evidence="3">Ar21-2</strain>
    </source>
</reference>
<dbReference type="InterPro" id="IPR018631">
    <property type="entry name" value="AAA-ATPase-like_dom"/>
</dbReference>
<dbReference type="AlphaFoldDB" id="A0A2H3D0X9"/>
<gene>
    <name evidence="2" type="ORF">ARMGADRAFT_1167742</name>
</gene>
<evidence type="ECO:0000313" key="2">
    <source>
        <dbReference type="EMBL" id="PBK88949.1"/>
    </source>
</evidence>
<keyword evidence="3" id="KW-1185">Reference proteome</keyword>
<feature type="domain" description="AAA-ATPase-like" evidence="1">
    <location>
        <begin position="168"/>
        <end position="389"/>
    </location>
</feature>